<name>A0A6C0HT54_9ZZZZ</name>
<dbReference type="SUPFAM" id="SSF53335">
    <property type="entry name" value="S-adenosyl-L-methionine-dependent methyltransferases"/>
    <property type="match status" value="1"/>
</dbReference>
<evidence type="ECO:0000256" key="7">
    <source>
        <dbReference type="ARBA" id="ARBA00047942"/>
    </source>
</evidence>
<keyword evidence="2" id="KW-0489">Methyltransferase</keyword>
<dbReference type="EMBL" id="MN740007">
    <property type="protein sequence ID" value="QHT83315.1"/>
    <property type="molecule type" value="Genomic_DNA"/>
</dbReference>
<evidence type="ECO:0000256" key="5">
    <source>
        <dbReference type="ARBA" id="ARBA00022747"/>
    </source>
</evidence>
<proteinExistence type="predicted"/>
<evidence type="ECO:0000259" key="8">
    <source>
        <dbReference type="Pfam" id="PF07669"/>
    </source>
</evidence>
<dbReference type="InterPro" id="IPR002052">
    <property type="entry name" value="DNA_methylase_N6_adenine_CS"/>
</dbReference>
<dbReference type="EC" id="2.1.1.72" evidence="1"/>
<evidence type="ECO:0000256" key="3">
    <source>
        <dbReference type="ARBA" id="ARBA00022679"/>
    </source>
</evidence>
<keyword evidence="5" id="KW-0680">Restriction system</keyword>
<dbReference type="PANTHER" id="PTHR33841:SF6">
    <property type="entry name" value="TYPE II METHYLTRANSFERASE M.HINDII"/>
    <property type="match status" value="1"/>
</dbReference>
<comment type="catalytic activity">
    <reaction evidence="7">
        <text>a 2'-deoxyadenosine in DNA + S-adenosyl-L-methionine = an N(6)-methyl-2'-deoxyadenosine in DNA + S-adenosyl-L-homocysteine + H(+)</text>
        <dbReference type="Rhea" id="RHEA:15197"/>
        <dbReference type="Rhea" id="RHEA-COMP:12418"/>
        <dbReference type="Rhea" id="RHEA-COMP:12419"/>
        <dbReference type="ChEBI" id="CHEBI:15378"/>
        <dbReference type="ChEBI" id="CHEBI:57856"/>
        <dbReference type="ChEBI" id="CHEBI:59789"/>
        <dbReference type="ChEBI" id="CHEBI:90615"/>
        <dbReference type="ChEBI" id="CHEBI:90616"/>
        <dbReference type="EC" id="2.1.1.72"/>
    </reaction>
</comment>
<keyword evidence="4" id="KW-0949">S-adenosyl-L-methionine</keyword>
<dbReference type="GO" id="GO:0032259">
    <property type="term" value="P:methylation"/>
    <property type="evidence" value="ECO:0007669"/>
    <property type="project" value="UniProtKB-KW"/>
</dbReference>
<dbReference type="InterPro" id="IPR029063">
    <property type="entry name" value="SAM-dependent_MTases_sf"/>
</dbReference>
<dbReference type="InterPro" id="IPR050953">
    <property type="entry name" value="N4_N6_ade-DNA_methylase"/>
</dbReference>
<evidence type="ECO:0000256" key="2">
    <source>
        <dbReference type="ARBA" id="ARBA00022603"/>
    </source>
</evidence>
<evidence type="ECO:0000256" key="4">
    <source>
        <dbReference type="ARBA" id="ARBA00022691"/>
    </source>
</evidence>
<reference evidence="9" key="1">
    <citation type="journal article" date="2020" name="Nature">
        <title>Giant virus diversity and host interactions through global metagenomics.</title>
        <authorList>
            <person name="Schulz F."/>
            <person name="Roux S."/>
            <person name="Paez-Espino D."/>
            <person name="Jungbluth S."/>
            <person name="Walsh D.A."/>
            <person name="Denef V.J."/>
            <person name="McMahon K.D."/>
            <person name="Konstantinidis K.T."/>
            <person name="Eloe-Fadrosh E.A."/>
            <person name="Kyrpides N.C."/>
            <person name="Woyke T."/>
        </authorList>
    </citation>
    <scope>NUCLEOTIDE SEQUENCE</scope>
    <source>
        <strain evidence="9">GVMAG-M-3300023184-167</strain>
    </source>
</reference>
<sequence length="380" mass="44233">MKKTLGQYFTTSEELQTFIFEKVQHKGECLLEPSFGAGHLLKKFKEYDENYPMVCYEIDETISRVVSSNPKQYFLYCDFIIQPIQKYKTIIGNPPFVKQKMGNLYLKFIEKCFYSLQEDGELLFIVPSDFIKLTSASSIITNMTSAGSFTDFYFPHNEKLFQGASIDVMVFRYQLGLMTNKTMVNKKEMFCNVNRGIITFSEIEVNGVTVDSLFDVYVGIVSGKDKVYRSSIGNIDVLVDKEKNEKFIFPESFPTNNKEINNHLQKHKSELLERKIKDFNEENWFEWGAPRNMTSIQNLWGKPCIYLRNITRQKEVAFRGTVQYFGGTLLCLVPKNSVNIDDIISHFNSEEFQRDYIYSNRFKIGHKQVSSVIIKKCHFP</sequence>
<dbReference type="PROSITE" id="PS00092">
    <property type="entry name" value="N6_MTASE"/>
    <property type="match status" value="1"/>
</dbReference>
<evidence type="ECO:0000256" key="1">
    <source>
        <dbReference type="ARBA" id="ARBA00011900"/>
    </source>
</evidence>
<evidence type="ECO:0000256" key="6">
    <source>
        <dbReference type="ARBA" id="ARBA00023125"/>
    </source>
</evidence>
<dbReference type="InterPro" id="IPR011639">
    <property type="entry name" value="MethylTrfase_TaqI-like_dom"/>
</dbReference>
<accession>A0A6C0HT54</accession>
<dbReference type="Pfam" id="PF07669">
    <property type="entry name" value="Eco57I"/>
    <property type="match status" value="1"/>
</dbReference>
<protein>
    <recommendedName>
        <fullName evidence="1">site-specific DNA-methyltransferase (adenine-specific)</fullName>
        <ecNumber evidence="1">2.1.1.72</ecNumber>
    </recommendedName>
</protein>
<dbReference type="GO" id="GO:0003677">
    <property type="term" value="F:DNA binding"/>
    <property type="evidence" value="ECO:0007669"/>
    <property type="project" value="UniProtKB-KW"/>
</dbReference>
<dbReference type="PANTHER" id="PTHR33841">
    <property type="entry name" value="DNA METHYLTRANSFERASE YEEA-RELATED"/>
    <property type="match status" value="1"/>
</dbReference>
<keyword evidence="3" id="KW-0808">Transferase</keyword>
<keyword evidence="6" id="KW-0238">DNA-binding</keyword>
<dbReference type="AlphaFoldDB" id="A0A6C0HT54"/>
<dbReference type="GO" id="GO:0009007">
    <property type="term" value="F:site-specific DNA-methyltransferase (adenine-specific) activity"/>
    <property type="evidence" value="ECO:0007669"/>
    <property type="project" value="UniProtKB-EC"/>
</dbReference>
<dbReference type="Gene3D" id="3.40.50.150">
    <property type="entry name" value="Vaccinia Virus protein VP39"/>
    <property type="match status" value="1"/>
</dbReference>
<dbReference type="PRINTS" id="PR00507">
    <property type="entry name" value="N12N6MTFRASE"/>
</dbReference>
<organism evidence="9">
    <name type="scientific">viral metagenome</name>
    <dbReference type="NCBI Taxonomy" id="1070528"/>
    <lineage>
        <taxon>unclassified sequences</taxon>
        <taxon>metagenomes</taxon>
        <taxon>organismal metagenomes</taxon>
    </lineage>
</organism>
<feature type="domain" description="Type II methyltransferase M.TaqI-like" evidence="8">
    <location>
        <begin position="83"/>
        <end position="139"/>
    </location>
</feature>
<evidence type="ECO:0000313" key="9">
    <source>
        <dbReference type="EMBL" id="QHT83315.1"/>
    </source>
</evidence>
<dbReference type="GO" id="GO:0009307">
    <property type="term" value="P:DNA restriction-modification system"/>
    <property type="evidence" value="ECO:0007669"/>
    <property type="project" value="UniProtKB-KW"/>
</dbReference>